<dbReference type="InterPro" id="IPR000477">
    <property type="entry name" value="RT_dom"/>
</dbReference>
<comment type="caution">
    <text evidence="9">The sequence shown here is derived from an EMBL/GenBank/DDBJ whole genome shotgun (WGS) entry which is preliminary data.</text>
</comment>
<dbReference type="InterPro" id="IPR043128">
    <property type="entry name" value="Rev_trsase/Diguanyl_cyclase"/>
</dbReference>
<dbReference type="CDD" id="cd00303">
    <property type="entry name" value="retropepsin_like"/>
    <property type="match status" value="1"/>
</dbReference>
<dbReference type="Proteomes" id="UP000265515">
    <property type="component" value="Unassembled WGS sequence"/>
</dbReference>
<keyword evidence="3" id="KW-0548">Nucleotidyltransferase</keyword>
<gene>
    <name evidence="9" type="ORF">CBR_g48508</name>
</gene>
<dbReference type="GO" id="GO:0016787">
    <property type="term" value="F:hydrolase activity"/>
    <property type="evidence" value="ECO:0007669"/>
    <property type="project" value="UniProtKB-KW"/>
</dbReference>
<evidence type="ECO:0000256" key="4">
    <source>
        <dbReference type="ARBA" id="ARBA00022722"/>
    </source>
</evidence>
<evidence type="ECO:0000256" key="6">
    <source>
        <dbReference type="ARBA" id="ARBA00022801"/>
    </source>
</evidence>
<evidence type="ECO:0000259" key="8">
    <source>
        <dbReference type="PROSITE" id="PS50994"/>
    </source>
</evidence>
<accession>A0A388M2X7</accession>
<dbReference type="SUPFAM" id="SSF56672">
    <property type="entry name" value="DNA/RNA polymerases"/>
    <property type="match status" value="1"/>
</dbReference>
<dbReference type="PROSITE" id="PS50994">
    <property type="entry name" value="INTEGRASE"/>
    <property type="match status" value="1"/>
</dbReference>
<dbReference type="Gene3D" id="3.10.10.10">
    <property type="entry name" value="HIV Type 1 Reverse Transcriptase, subunit A, domain 1"/>
    <property type="match status" value="1"/>
</dbReference>
<evidence type="ECO:0000256" key="1">
    <source>
        <dbReference type="ARBA" id="ARBA00012493"/>
    </source>
</evidence>
<protein>
    <recommendedName>
        <fullName evidence="1">RNA-directed DNA polymerase</fullName>
        <ecNumber evidence="1">2.7.7.49</ecNumber>
    </recommendedName>
</protein>
<dbReference type="Pfam" id="PF13650">
    <property type="entry name" value="Asp_protease_2"/>
    <property type="match status" value="1"/>
</dbReference>
<evidence type="ECO:0000256" key="3">
    <source>
        <dbReference type="ARBA" id="ARBA00022695"/>
    </source>
</evidence>
<dbReference type="PANTHER" id="PTHR37984:SF5">
    <property type="entry name" value="PROTEIN NYNRIN-LIKE"/>
    <property type="match status" value="1"/>
</dbReference>
<evidence type="ECO:0000256" key="2">
    <source>
        <dbReference type="ARBA" id="ARBA00022679"/>
    </source>
</evidence>
<dbReference type="InterPro" id="IPR021109">
    <property type="entry name" value="Peptidase_aspartic_dom_sf"/>
</dbReference>
<dbReference type="PANTHER" id="PTHR37984">
    <property type="entry name" value="PROTEIN CBG26694"/>
    <property type="match status" value="1"/>
</dbReference>
<evidence type="ECO:0000313" key="10">
    <source>
        <dbReference type="Proteomes" id="UP000265515"/>
    </source>
</evidence>
<dbReference type="Gene3D" id="3.30.70.270">
    <property type="match status" value="2"/>
</dbReference>
<keyword evidence="7" id="KW-0695">RNA-directed DNA polymerase</keyword>
<sequence>MPIPITLKEFIASCGPARDELIGMMKKAKVPLAEAAASSEPKIETKTSVLAAEKRGVEHVETDDGGGDYFYVLGSGKLNATVNGIRMKAIVDDGFESTFCEDKVTQKLGLEVDKSIAMTMVSANKLKQPALGVCHKAKVVVAGVEATVLVFTVEHCSSELILGRTWLTHVNATTENKRDGSQTVTIDGPEGSRVTLKTVNEFDKRHKVSLQKKGQLKTRSCQMIPEEVTLGPHKVKGAKIEIEDLEGKYVIDGMAYEKEVGDDEFGGYAKPARIYTVPHVSWNDAGWKFAQKKKEMIVDFLKEKIRTFVAEPCESAYVNKWFFIWKSNGRLRWIQDLQKTNKVTVRDVGSIPNADLLSEGAAGRSIYSVCDLFSGYDEIPLDYRNRHLTAMHTPLGLIQMMVVPMGWTNGVAVFQRAMVAVLGELIPNLVEVFLDDFPIKGPYEKDETEVRPGVRWFVATHAEDIKKMLVKLEDANLTISGTKSRWAMSSIKIVGYICDKEGRRPDPAKLEKLMNWPTPLRHITDIRQFSGVVGFWKNFIKGYAGKAKPLRRLLRKGVEWSWTSEQEDTSRALKDEFKEGGQVLGVPYFEDEEKRPFVVCTDAGPAFVGGVLAQKDQEGRERPLRFESKTLNTTDRNYSQFKKEVLGVLHCLNVFRHYIYGRRFVLRVDPTAVATVLQKDFSLTDPTITRWLMHIRMFDYMVERISGAKNSVADGLSRIALEEGNLGSPGGVDKFLQMEIDSLRVEASTARTPLFLENLYTGKYQRIDRYLIGEAELDDKVRKEAQQYCLRAGHLFKRPPKNGMPMRVVCDRDEQRDIIAELHDGVVEGHRGVKGTFEKVRNLYWWDGLYRDVEVYCLTCVECQKRVVIKYKEPLFPSYPTAVGQKVHVDLVNMPKGEGGMNYIIDIRDDLTGFVEAWPLKQKTGKAVSGYLTEYITWYGCVGKIVMDRGSEFMAKEVQELLQMAGIRVSLSTAYHPQTNAPVERGHQSLVNALAKWCEGREKK</sequence>
<dbReference type="Pfam" id="PF00078">
    <property type="entry name" value="RVT_1"/>
    <property type="match status" value="1"/>
</dbReference>
<dbReference type="Gene3D" id="3.30.420.10">
    <property type="entry name" value="Ribonuclease H-like superfamily/Ribonuclease H"/>
    <property type="match status" value="1"/>
</dbReference>
<dbReference type="EC" id="2.7.7.49" evidence="1"/>
<keyword evidence="10" id="KW-1185">Reference proteome</keyword>
<dbReference type="InterPro" id="IPR043502">
    <property type="entry name" value="DNA/RNA_pol_sf"/>
</dbReference>
<evidence type="ECO:0000256" key="7">
    <source>
        <dbReference type="ARBA" id="ARBA00022918"/>
    </source>
</evidence>
<dbReference type="CDD" id="cd09274">
    <property type="entry name" value="RNase_HI_RT_Ty3"/>
    <property type="match status" value="1"/>
</dbReference>
<evidence type="ECO:0000256" key="5">
    <source>
        <dbReference type="ARBA" id="ARBA00022759"/>
    </source>
</evidence>
<evidence type="ECO:0000313" key="9">
    <source>
        <dbReference type="EMBL" id="GBG88896.1"/>
    </source>
</evidence>
<dbReference type="InterPro" id="IPR041588">
    <property type="entry name" value="Integrase_H2C2"/>
</dbReference>
<name>A0A388M2X7_CHABU</name>
<dbReference type="Pfam" id="PF17921">
    <property type="entry name" value="Integrase_H2C2"/>
    <property type="match status" value="1"/>
</dbReference>
<keyword evidence="2" id="KW-0808">Transferase</keyword>
<dbReference type="SUPFAM" id="SSF53098">
    <property type="entry name" value="Ribonuclease H-like"/>
    <property type="match status" value="1"/>
</dbReference>
<keyword evidence="5" id="KW-0255">Endonuclease</keyword>
<dbReference type="Gene3D" id="2.40.70.10">
    <property type="entry name" value="Acid Proteases"/>
    <property type="match status" value="1"/>
</dbReference>
<dbReference type="Pfam" id="PF17917">
    <property type="entry name" value="RT_RNaseH"/>
    <property type="match status" value="1"/>
</dbReference>
<dbReference type="InterPro" id="IPR012337">
    <property type="entry name" value="RNaseH-like_sf"/>
</dbReference>
<dbReference type="Gene3D" id="3.10.20.370">
    <property type="match status" value="1"/>
</dbReference>
<dbReference type="Gramene" id="GBG88896">
    <property type="protein sequence ID" value="GBG88896"/>
    <property type="gene ID" value="CBR_g48508"/>
</dbReference>
<dbReference type="GO" id="GO:0015074">
    <property type="term" value="P:DNA integration"/>
    <property type="evidence" value="ECO:0007669"/>
    <property type="project" value="InterPro"/>
</dbReference>
<dbReference type="FunFam" id="1.10.340.70:FF:000001">
    <property type="entry name" value="Retrovirus-related Pol polyprotein from transposon gypsy-like Protein"/>
    <property type="match status" value="1"/>
</dbReference>
<dbReference type="InterPro" id="IPR050951">
    <property type="entry name" value="Retrovirus_Pol_polyprotein"/>
</dbReference>
<dbReference type="OrthoDB" id="912964at2759"/>
<dbReference type="GO" id="GO:0003676">
    <property type="term" value="F:nucleic acid binding"/>
    <property type="evidence" value="ECO:0007669"/>
    <property type="project" value="InterPro"/>
</dbReference>
<dbReference type="InterPro" id="IPR001584">
    <property type="entry name" value="Integrase_cat-core"/>
</dbReference>
<organism evidence="9 10">
    <name type="scientific">Chara braunii</name>
    <name type="common">Braun's stonewort</name>
    <dbReference type="NCBI Taxonomy" id="69332"/>
    <lineage>
        <taxon>Eukaryota</taxon>
        <taxon>Viridiplantae</taxon>
        <taxon>Streptophyta</taxon>
        <taxon>Charophyceae</taxon>
        <taxon>Charales</taxon>
        <taxon>Characeae</taxon>
        <taxon>Chara</taxon>
    </lineage>
</organism>
<dbReference type="EMBL" id="BFEA01000701">
    <property type="protein sequence ID" value="GBG88896.1"/>
    <property type="molecule type" value="Genomic_DNA"/>
</dbReference>
<keyword evidence="6" id="KW-0378">Hydrolase</keyword>
<dbReference type="CDD" id="cd01647">
    <property type="entry name" value="RT_LTR"/>
    <property type="match status" value="1"/>
</dbReference>
<dbReference type="Gene3D" id="1.10.340.70">
    <property type="match status" value="1"/>
</dbReference>
<dbReference type="InterPro" id="IPR041373">
    <property type="entry name" value="RT_RNaseH"/>
</dbReference>
<dbReference type="Pfam" id="PF00665">
    <property type="entry name" value="rve"/>
    <property type="match status" value="1"/>
</dbReference>
<dbReference type="InterPro" id="IPR036397">
    <property type="entry name" value="RNaseH_sf"/>
</dbReference>
<reference evidence="9 10" key="1">
    <citation type="journal article" date="2018" name="Cell">
        <title>The Chara Genome: Secondary Complexity and Implications for Plant Terrestrialization.</title>
        <authorList>
            <person name="Nishiyama T."/>
            <person name="Sakayama H."/>
            <person name="Vries J.D."/>
            <person name="Buschmann H."/>
            <person name="Saint-Marcoux D."/>
            <person name="Ullrich K.K."/>
            <person name="Haas F.B."/>
            <person name="Vanderstraeten L."/>
            <person name="Becker D."/>
            <person name="Lang D."/>
            <person name="Vosolsobe S."/>
            <person name="Rombauts S."/>
            <person name="Wilhelmsson P.K.I."/>
            <person name="Janitza P."/>
            <person name="Kern R."/>
            <person name="Heyl A."/>
            <person name="Rumpler F."/>
            <person name="Villalobos L.I.A.C."/>
            <person name="Clay J.M."/>
            <person name="Skokan R."/>
            <person name="Toyoda A."/>
            <person name="Suzuki Y."/>
            <person name="Kagoshima H."/>
            <person name="Schijlen E."/>
            <person name="Tajeshwar N."/>
            <person name="Catarino B."/>
            <person name="Hetherington A.J."/>
            <person name="Saltykova A."/>
            <person name="Bonnot C."/>
            <person name="Breuninger H."/>
            <person name="Symeonidi A."/>
            <person name="Radhakrishnan G.V."/>
            <person name="Van Nieuwerburgh F."/>
            <person name="Deforce D."/>
            <person name="Chang C."/>
            <person name="Karol K.G."/>
            <person name="Hedrich R."/>
            <person name="Ulvskov P."/>
            <person name="Glockner G."/>
            <person name="Delwiche C.F."/>
            <person name="Petrasek J."/>
            <person name="Van de Peer Y."/>
            <person name="Friml J."/>
            <person name="Beilby M."/>
            <person name="Dolan L."/>
            <person name="Kohara Y."/>
            <person name="Sugano S."/>
            <person name="Fujiyama A."/>
            <person name="Delaux P.-M."/>
            <person name="Quint M."/>
            <person name="TheiBen G."/>
            <person name="Hagemann M."/>
            <person name="Harholt J."/>
            <person name="Dunand C."/>
            <person name="Zachgo S."/>
            <person name="Langdale J."/>
            <person name="Maumus F."/>
            <person name="Straeten D.V.D."/>
            <person name="Gould S.B."/>
            <person name="Rensing S.A."/>
        </authorList>
    </citation>
    <scope>NUCLEOTIDE SEQUENCE [LARGE SCALE GENOMIC DNA]</scope>
    <source>
        <strain evidence="9 10">S276</strain>
    </source>
</reference>
<feature type="domain" description="Integrase catalytic" evidence="8">
    <location>
        <begin position="876"/>
        <end position="1004"/>
    </location>
</feature>
<dbReference type="GO" id="GO:0003964">
    <property type="term" value="F:RNA-directed DNA polymerase activity"/>
    <property type="evidence" value="ECO:0007669"/>
    <property type="project" value="UniProtKB-KW"/>
</dbReference>
<dbReference type="GO" id="GO:0004519">
    <property type="term" value="F:endonuclease activity"/>
    <property type="evidence" value="ECO:0007669"/>
    <property type="project" value="UniProtKB-KW"/>
</dbReference>
<proteinExistence type="predicted"/>
<dbReference type="AlphaFoldDB" id="A0A388M2X7"/>
<keyword evidence="4" id="KW-0540">Nuclease</keyword>